<evidence type="ECO:0000256" key="1">
    <source>
        <dbReference type="SAM" id="Coils"/>
    </source>
</evidence>
<keyword evidence="1" id="KW-0175">Coiled coil</keyword>
<keyword evidence="3" id="KW-1185">Reference proteome</keyword>
<gene>
    <name evidence="2" type="primary">93</name>
    <name evidence="2" type="ORF">PBI_CURIOSIUM_93</name>
</gene>
<dbReference type="EMBL" id="MN234226">
    <property type="protein sequence ID" value="QFG14136.1"/>
    <property type="molecule type" value="Genomic_DNA"/>
</dbReference>
<dbReference type="KEGG" id="vg:60324544"/>
<accession>A0A5J6TTQ6</accession>
<evidence type="ECO:0000313" key="2">
    <source>
        <dbReference type="EMBL" id="QFG14136.1"/>
    </source>
</evidence>
<proteinExistence type="predicted"/>
<reference evidence="2 3" key="1">
    <citation type="submission" date="2019-07" db="EMBL/GenBank/DDBJ databases">
        <authorList>
            <person name="Divens A.M."/>
            <person name="Garlena R.A."/>
            <person name="Russell D.A."/>
            <person name="Pope W.H."/>
            <person name="Jacobs-Sera D."/>
            <person name="Hatfull G.F."/>
        </authorList>
    </citation>
    <scope>NUCLEOTIDE SEQUENCE [LARGE SCALE GENOMIC DNA]</scope>
</reference>
<name>A0A5J6TTQ6_9CAUD</name>
<dbReference type="RefSeq" id="YP_009953081.1">
    <property type="nucleotide sequence ID" value="NC_051618.1"/>
</dbReference>
<dbReference type="GeneID" id="60324544"/>
<protein>
    <submittedName>
        <fullName evidence="2">Uncharacterized protein</fullName>
    </submittedName>
</protein>
<feature type="coiled-coil region" evidence="1">
    <location>
        <begin position="61"/>
        <end position="88"/>
    </location>
</feature>
<sequence>MTDVVERAEAMLGAITPGEWRSYAYEHGKNEAFVSSAQGPVCYVGARLMSDTSARLDAEFIASARNLVPELVAEVKRLREQVAAVNELAGVMKAEHGQSWNSISGHRIRRALGVTGDE</sequence>
<evidence type="ECO:0000313" key="3">
    <source>
        <dbReference type="Proteomes" id="UP000326870"/>
    </source>
</evidence>
<dbReference type="Proteomes" id="UP000326870">
    <property type="component" value="Segment"/>
</dbReference>
<organism evidence="2 3">
    <name type="scientific">Mycobacterium phage Curiosium</name>
    <dbReference type="NCBI Taxonomy" id="2599859"/>
    <lineage>
        <taxon>Viruses</taxon>
        <taxon>Duplodnaviria</taxon>
        <taxon>Heunggongvirae</taxon>
        <taxon>Uroviricota</taxon>
        <taxon>Caudoviricetes</taxon>
        <taxon>Weiservirinae</taxon>
        <taxon>Anayavirus</taxon>
        <taxon>Anayavirus curiosium</taxon>
    </lineage>
</organism>